<proteinExistence type="predicted"/>
<comment type="caution">
    <text evidence="1">The sequence shown here is derived from an EMBL/GenBank/DDBJ whole genome shotgun (WGS) entry which is preliminary data.</text>
</comment>
<sequence length="75" mass="8440">MAVKAEELKSIPEEAAQIKLPVSDETLSQFNEDQLWAIYLALDRAAKGLVKELGQADKVLAQQFYSYGKRKLGWV</sequence>
<gene>
    <name evidence="1" type="ORF">LCGC14_0411810</name>
</gene>
<accession>A0A0F9SZG9</accession>
<dbReference type="EMBL" id="LAZR01000364">
    <property type="protein sequence ID" value="KKN72354.1"/>
    <property type="molecule type" value="Genomic_DNA"/>
</dbReference>
<evidence type="ECO:0000313" key="1">
    <source>
        <dbReference type="EMBL" id="KKN72354.1"/>
    </source>
</evidence>
<name>A0A0F9SZG9_9ZZZZ</name>
<organism evidence="1">
    <name type="scientific">marine sediment metagenome</name>
    <dbReference type="NCBI Taxonomy" id="412755"/>
    <lineage>
        <taxon>unclassified sequences</taxon>
        <taxon>metagenomes</taxon>
        <taxon>ecological metagenomes</taxon>
    </lineage>
</organism>
<dbReference type="AlphaFoldDB" id="A0A0F9SZG9"/>
<reference evidence="1" key="1">
    <citation type="journal article" date="2015" name="Nature">
        <title>Complex archaea that bridge the gap between prokaryotes and eukaryotes.</title>
        <authorList>
            <person name="Spang A."/>
            <person name="Saw J.H."/>
            <person name="Jorgensen S.L."/>
            <person name="Zaremba-Niedzwiedzka K."/>
            <person name="Martijn J."/>
            <person name="Lind A.E."/>
            <person name="van Eijk R."/>
            <person name="Schleper C."/>
            <person name="Guy L."/>
            <person name="Ettema T.J."/>
        </authorList>
    </citation>
    <scope>NUCLEOTIDE SEQUENCE</scope>
</reference>
<protein>
    <submittedName>
        <fullName evidence="1">Uncharacterized protein</fullName>
    </submittedName>
</protein>